<evidence type="ECO:0000256" key="2">
    <source>
        <dbReference type="ARBA" id="ARBA00023125"/>
    </source>
</evidence>
<evidence type="ECO:0000313" key="5">
    <source>
        <dbReference type="EMBL" id="MBU7598873.1"/>
    </source>
</evidence>
<dbReference type="InterPro" id="IPR016136">
    <property type="entry name" value="DNA_helicase_N/primase_C"/>
</dbReference>
<organism evidence="5 6">
    <name type="scientific">Streptomyces tardus</name>
    <dbReference type="NCBI Taxonomy" id="2780544"/>
    <lineage>
        <taxon>Bacteria</taxon>
        <taxon>Bacillati</taxon>
        <taxon>Actinomycetota</taxon>
        <taxon>Actinomycetes</taxon>
        <taxon>Kitasatosporales</taxon>
        <taxon>Streptomycetaceae</taxon>
        <taxon>Streptomyces</taxon>
    </lineage>
</organism>
<protein>
    <submittedName>
        <fullName evidence="5">Replicative DNA helicase</fullName>
    </submittedName>
</protein>
<dbReference type="InterPro" id="IPR007693">
    <property type="entry name" value="DNA_helicase_DnaB-like_N"/>
</dbReference>
<keyword evidence="1" id="KW-0235">DNA replication</keyword>
<accession>A0A949JH99</accession>
<keyword evidence="5" id="KW-0378">Hydrolase</keyword>
<dbReference type="EMBL" id="JAELVF020000001">
    <property type="protein sequence ID" value="MBU7598873.1"/>
    <property type="molecule type" value="Genomic_DNA"/>
</dbReference>
<keyword evidence="6" id="KW-1185">Reference proteome</keyword>
<dbReference type="Proteomes" id="UP000694501">
    <property type="component" value="Unassembled WGS sequence"/>
</dbReference>
<keyword evidence="5" id="KW-0067">ATP-binding</keyword>
<feature type="domain" description="DNA helicase DnaB-like N-terminal" evidence="4">
    <location>
        <begin position="185"/>
        <end position="270"/>
    </location>
</feature>
<keyword evidence="5" id="KW-0547">Nucleotide-binding</keyword>
<comment type="caution">
    <text evidence="5">The sequence shown here is derived from an EMBL/GenBank/DDBJ whole genome shotgun (WGS) entry which is preliminary data.</text>
</comment>
<evidence type="ECO:0000313" key="6">
    <source>
        <dbReference type="Proteomes" id="UP000694501"/>
    </source>
</evidence>
<evidence type="ECO:0000256" key="1">
    <source>
        <dbReference type="ARBA" id="ARBA00022705"/>
    </source>
</evidence>
<feature type="domain" description="DNA helicase DnaB-like N-terminal" evidence="4">
    <location>
        <begin position="19"/>
        <end position="115"/>
    </location>
</feature>
<proteinExistence type="predicted"/>
<feature type="region of interest" description="Disordered" evidence="3">
    <location>
        <begin position="331"/>
        <end position="394"/>
    </location>
</feature>
<dbReference type="GO" id="GO:0005829">
    <property type="term" value="C:cytosol"/>
    <property type="evidence" value="ECO:0007669"/>
    <property type="project" value="TreeGrafter"/>
</dbReference>
<dbReference type="GO" id="GO:0005524">
    <property type="term" value="F:ATP binding"/>
    <property type="evidence" value="ECO:0007669"/>
    <property type="project" value="InterPro"/>
</dbReference>
<dbReference type="GO" id="GO:0006260">
    <property type="term" value="P:DNA replication"/>
    <property type="evidence" value="ECO:0007669"/>
    <property type="project" value="UniProtKB-KW"/>
</dbReference>
<evidence type="ECO:0000256" key="3">
    <source>
        <dbReference type="SAM" id="MobiDB-lite"/>
    </source>
</evidence>
<dbReference type="GO" id="GO:0003677">
    <property type="term" value="F:DNA binding"/>
    <property type="evidence" value="ECO:0007669"/>
    <property type="project" value="UniProtKB-KW"/>
</dbReference>
<feature type="compositionally biased region" description="Low complexity" evidence="3">
    <location>
        <begin position="347"/>
        <end position="357"/>
    </location>
</feature>
<dbReference type="PANTHER" id="PTHR30153">
    <property type="entry name" value="REPLICATIVE DNA HELICASE DNAB"/>
    <property type="match status" value="1"/>
</dbReference>
<dbReference type="RefSeq" id="WP_211042475.1">
    <property type="nucleotide sequence ID" value="NZ_JAELVF020000001.1"/>
</dbReference>
<name>A0A949JH99_9ACTN</name>
<dbReference type="InterPro" id="IPR036185">
    <property type="entry name" value="DNA_heli_DnaB-like_N_sf"/>
</dbReference>
<reference evidence="5" key="1">
    <citation type="submission" date="2021-06" db="EMBL/GenBank/DDBJ databases">
        <title>Sequencing of actinobacteria type strains.</title>
        <authorList>
            <person name="Nguyen G.-S."/>
            <person name="Wentzel A."/>
        </authorList>
    </citation>
    <scope>NUCLEOTIDE SEQUENCE</scope>
    <source>
        <strain evidence="5">P38-E01</strain>
    </source>
</reference>
<keyword evidence="5" id="KW-0347">Helicase</keyword>
<dbReference type="SUPFAM" id="SSF48024">
    <property type="entry name" value="N-terminal domain of DnaB helicase"/>
    <property type="match status" value="2"/>
</dbReference>
<dbReference type="GO" id="GO:0003678">
    <property type="term" value="F:DNA helicase activity"/>
    <property type="evidence" value="ECO:0007669"/>
    <property type="project" value="InterPro"/>
</dbReference>
<dbReference type="PANTHER" id="PTHR30153:SF2">
    <property type="entry name" value="REPLICATIVE DNA HELICASE"/>
    <property type="match status" value="1"/>
</dbReference>
<dbReference type="Pfam" id="PF00772">
    <property type="entry name" value="DnaB"/>
    <property type="match status" value="2"/>
</dbReference>
<sequence length="394" mass="43084">MPPTHPTGSKSAPSPVDYAEQALLGALLLEPHRTDDVTGITADSFSTTEHTALYTALATRRRPTPTEHATSTKWLEEVLAAARQQARGLTTSYLHTLTQVCPRPAHAPAYARMIESAHARRRLQSAAERLVHTVHDVSLPHPARTVLATADELAAVVDDIATRFPPRTGARHRAPALPLPAARDSPQAVAEEQILLATATAYPDSIEDVPWLLPDDLTLPLHAGLWRCLTTLTRHHEPIDRLTVLWEAAQRGLLDSSHDEAEILHVLATPAGSVEHWATRALHRALLATAEHTGRRINAYATDLAITPFQLVAVARRAIAEISAVRARWQHASPAPRQSPHSARVCPPTTTAPATRAPHPPATHPQSRSRPLSEGKLGRQQRRRELRPSMIPRS</sequence>
<dbReference type="Gene3D" id="1.10.860.10">
    <property type="entry name" value="DNAb Helicase, Chain A"/>
    <property type="match status" value="2"/>
</dbReference>
<dbReference type="AlphaFoldDB" id="A0A949JH99"/>
<gene>
    <name evidence="5" type="ORF">JGS22_014930</name>
</gene>
<evidence type="ECO:0000259" key="4">
    <source>
        <dbReference type="Pfam" id="PF00772"/>
    </source>
</evidence>
<keyword evidence="2" id="KW-0238">DNA-binding</keyword>